<feature type="compositionally biased region" description="Polar residues" evidence="7">
    <location>
        <begin position="326"/>
        <end position="336"/>
    </location>
</feature>
<feature type="region of interest" description="Disordered" evidence="7">
    <location>
        <begin position="326"/>
        <end position="357"/>
    </location>
</feature>
<keyword evidence="4" id="KW-0805">Transcription regulation</keyword>
<name>A0A6P6G2X3_ZIZJJ</name>
<keyword evidence="5" id="KW-0804">Transcription</keyword>
<protein>
    <recommendedName>
        <fullName evidence="3">Transcription initiation factor TFIID subunit 8</fullName>
    </recommendedName>
</protein>
<evidence type="ECO:0000256" key="1">
    <source>
        <dbReference type="ARBA" id="ARBA00004123"/>
    </source>
</evidence>
<evidence type="ECO:0000313" key="9">
    <source>
        <dbReference type="Proteomes" id="UP001652623"/>
    </source>
</evidence>
<dbReference type="RefSeq" id="XP_024928110.2">
    <property type="nucleotide sequence ID" value="XM_025072342.3"/>
</dbReference>
<dbReference type="Pfam" id="PF07524">
    <property type="entry name" value="Bromo_TP"/>
    <property type="match status" value="1"/>
</dbReference>
<evidence type="ECO:0000256" key="6">
    <source>
        <dbReference type="ARBA" id="ARBA00023242"/>
    </source>
</evidence>
<sequence>MSDGGGETGREHPKPNTQRKLGGDEYAQAIAKIAVAQICEKEGFQTFQPSALETLSDIAVRYTRNIGKAAHDYANLAGRTECNVFDIIQGLEDMGLPQGFSGASDVDHCLACSGTVREIIQYVGQSDDVPFAYAIPQFPVVKDRNLTPSFLQVGKEPPEDHIPAWLPVFPEPHTYAPLPTPDVKAMEPMVKMEQKKHRKVDRSLLNLRQQFVCNGLDGLSSEDTRDADKGKQAGEGNPYLAAPMQYGEKEVSRVFLPAKLSNEATVENPVSSSQVMGNHVSVLATFAPAIDAMQGRLLDSEEGQKNVLLNRSNTVQFKIGTGKKSLNTMPHLSPRNTGFEMISPSFGMEGDKDEKKRRAEKILKESMENPQGLAQL</sequence>
<feature type="region of interest" description="Disordered" evidence="7">
    <location>
        <begin position="218"/>
        <end position="240"/>
    </location>
</feature>
<feature type="region of interest" description="Disordered" evidence="7">
    <location>
        <begin position="1"/>
        <end position="22"/>
    </location>
</feature>
<dbReference type="GeneID" id="107416136"/>
<dbReference type="InterPro" id="IPR037818">
    <property type="entry name" value="TAF8"/>
</dbReference>
<feature type="compositionally biased region" description="Basic and acidic residues" evidence="7">
    <location>
        <begin position="222"/>
        <end position="232"/>
    </location>
</feature>
<evidence type="ECO:0000256" key="4">
    <source>
        <dbReference type="ARBA" id="ARBA00023015"/>
    </source>
</evidence>
<dbReference type="Proteomes" id="UP001652623">
    <property type="component" value="Chromosome 4"/>
</dbReference>
<comment type="similarity">
    <text evidence="2">Belongs to the TAF8 family.</text>
</comment>
<evidence type="ECO:0000313" key="10">
    <source>
        <dbReference type="RefSeq" id="XP_015880081.3"/>
    </source>
</evidence>
<reference evidence="10 11" key="1">
    <citation type="submission" date="2025-05" db="UniProtKB">
        <authorList>
            <consortium name="RefSeq"/>
        </authorList>
    </citation>
    <scope>IDENTIFICATION</scope>
    <source>
        <tissue evidence="10 11">Seedling</tissue>
    </source>
</reference>
<dbReference type="SUPFAM" id="SSF47113">
    <property type="entry name" value="Histone-fold"/>
    <property type="match status" value="1"/>
</dbReference>
<proteinExistence type="inferred from homology"/>
<dbReference type="CDD" id="cd08049">
    <property type="entry name" value="TAF8"/>
    <property type="match status" value="1"/>
</dbReference>
<dbReference type="GO" id="GO:0005669">
    <property type="term" value="C:transcription factor TFIID complex"/>
    <property type="evidence" value="ECO:0007669"/>
    <property type="project" value="InterPro"/>
</dbReference>
<keyword evidence="6" id="KW-0539">Nucleus</keyword>
<dbReference type="KEGG" id="zju:107416136"/>
<dbReference type="AlphaFoldDB" id="A0A6P6G2X3"/>
<dbReference type="InterPro" id="IPR009072">
    <property type="entry name" value="Histone-fold"/>
</dbReference>
<evidence type="ECO:0000259" key="8">
    <source>
        <dbReference type="SMART" id="SM00576"/>
    </source>
</evidence>
<evidence type="ECO:0000256" key="2">
    <source>
        <dbReference type="ARBA" id="ARBA00008767"/>
    </source>
</evidence>
<dbReference type="SMART" id="SM00576">
    <property type="entry name" value="BTP"/>
    <property type="match status" value="1"/>
</dbReference>
<comment type="subcellular location">
    <subcellularLocation>
        <location evidence="1">Nucleus</location>
    </subcellularLocation>
</comment>
<dbReference type="InterPro" id="IPR006565">
    <property type="entry name" value="BTP"/>
</dbReference>
<accession>A0A6P6G2X3</accession>
<dbReference type="InterPro" id="IPR019473">
    <property type="entry name" value="TFIID_su8_C"/>
</dbReference>
<dbReference type="Gene3D" id="1.10.20.10">
    <property type="entry name" value="Histone, subunit A"/>
    <property type="match status" value="1"/>
</dbReference>
<evidence type="ECO:0000313" key="11">
    <source>
        <dbReference type="RefSeq" id="XP_024928110.2"/>
    </source>
</evidence>
<evidence type="ECO:0000256" key="5">
    <source>
        <dbReference type="ARBA" id="ARBA00023163"/>
    </source>
</evidence>
<evidence type="ECO:0000256" key="7">
    <source>
        <dbReference type="SAM" id="MobiDB-lite"/>
    </source>
</evidence>
<organism evidence="9 11">
    <name type="scientific">Ziziphus jujuba</name>
    <name type="common">Chinese jujube</name>
    <name type="synonym">Ziziphus sativa</name>
    <dbReference type="NCBI Taxonomy" id="326968"/>
    <lineage>
        <taxon>Eukaryota</taxon>
        <taxon>Viridiplantae</taxon>
        <taxon>Streptophyta</taxon>
        <taxon>Embryophyta</taxon>
        <taxon>Tracheophyta</taxon>
        <taxon>Spermatophyta</taxon>
        <taxon>Magnoliopsida</taxon>
        <taxon>eudicotyledons</taxon>
        <taxon>Gunneridae</taxon>
        <taxon>Pentapetalae</taxon>
        <taxon>rosids</taxon>
        <taxon>fabids</taxon>
        <taxon>Rosales</taxon>
        <taxon>Rhamnaceae</taxon>
        <taxon>Paliureae</taxon>
        <taxon>Ziziphus</taxon>
    </lineage>
</organism>
<dbReference type="Pfam" id="PF10406">
    <property type="entry name" value="TAF8_C"/>
    <property type="match status" value="1"/>
</dbReference>
<gene>
    <name evidence="10 11" type="primary">LOC107416136</name>
</gene>
<dbReference type="PANTHER" id="PTHR46338:SF19">
    <property type="entry name" value="TRANSCRIPTION INITIATION FACTOR TFIID SUBUNIT 8"/>
    <property type="match status" value="1"/>
</dbReference>
<dbReference type="PANTHER" id="PTHR46338">
    <property type="entry name" value="TRANSCRIPTION INITIATION FACTOR TFIID SUBUNIT 8"/>
    <property type="match status" value="1"/>
</dbReference>
<dbReference type="GO" id="GO:0046982">
    <property type="term" value="F:protein heterodimerization activity"/>
    <property type="evidence" value="ECO:0007669"/>
    <property type="project" value="InterPro"/>
</dbReference>
<feature type="domain" description="Bromodomain associated" evidence="8">
    <location>
        <begin position="24"/>
        <end position="100"/>
    </location>
</feature>
<evidence type="ECO:0000256" key="3">
    <source>
        <dbReference type="ARBA" id="ARBA00017307"/>
    </source>
</evidence>
<keyword evidence="9" id="KW-1185">Reference proteome</keyword>
<dbReference type="RefSeq" id="XP_015880081.3">
    <property type="nucleotide sequence ID" value="XM_016024595.4"/>
</dbReference>